<dbReference type="PROSITE" id="PS51375">
    <property type="entry name" value="PPR"/>
    <property type="match status" value="7"/>
</dbReference>
<dbReference type="AlphaFoldDB" id="A0A444ZKV5"/>
<comment type="caution">
    <text evidence="5">The sequence shown here is derived from an EMBL/GenBank/DDBJ whole genome shotgun (WGS) entry which is preliminary data.</text>
</comment>
<name>A0A444ZKV5_ARAHY</name>
<feature type="repeat" description="PPR" evidence="3">
    <location>
        <begin position="315"/>
        <end position="349"/>
    </location>
</feature>
<feature type="repeat" description="PPR" evidence="3">
    <location>
        <begin position="172"/>
        <end position="206"/>
    </location>
</feature>
<feature type="repeat" description="PPR" evidence="3">
    <location>
        <begin position="207"/>
        <end position="237"/>
    </location>
</feature>
<feature type="repeat" description="PPR" evidence="3">
    <location>
        <begin position="137"/>
        <end position="171"/>
    </location>
</feature>
<accession>A0A444ZKV5</accession>
<dbReference type="NCBIfam" id="TIGR00756">
    <property type="entry name" value="PPR"/>
    <property type="match status" value="6"/>
</dbReference>
<evidence type="ECO:0000256" key="2">
    <source>
        <dbReference type="ARBA" id="ARBA00022737"/>
    </source>
</evidence>
<keyword evidence="6" id="KW-1185">Reference proteome</keyword>
<feature type="repeat" description="PPR" evidence="3">
    <location>
        <begin position="390"/>
        <end position="424"/>
    </location>
</feature>
<feature type="compositionally biased region" description="Polar residues" evidence="4">
    <location>
        <begin position="1"/>
        <end position="16"/>
    </location>
</feature>
<organism evidence="5 6">
    <name type="scientific">Arachis hypogaea</name>
    <name type="common">Peanut</name>
    <dbReference type="NCBI Taxonomy" id="3818"/>
    <lineage>
        <taxon>Eukaryota</taxon>
        <taxon>Viridiplantae</taxon>
        <taxon>Streptophyta</taxon>
        <taxon>Embryophyta</taxon>
        <taxon>Tracheophyta</taxon>
        <taxon>Spermatophyta</taxon>
        <taxon>Magnoliopsida</taxon>
        <taxon>eudicotyledons</taxon>
        <taxon>Gunneridae</taxon>
        <taxon>Pentapetalae</taxon>
        <taxon>rosids</taxon>
        <taxon>fabids</taxon>
        <taxon>Fabales</taxon>
        <taxon>Fabaceae</taxon>
        <taxon>Papilionoideae</taxon>
        <taxon>50 kb inversion clade</taxon>
        <taxon>dalbergioids sensu lato</taxon>
        <taxon>Dalbergieae</taxon>
        <taxon>Pterocarpus clade</taxon>
        <taxon>Arachis</taxon>
    </lineage>
</organism>
<dbReference type="InterPro" id="IPR002885">
    <property type="entry name" value="PPR_rpt"/>
</dbReference>
<feature type="repeat" description="PPR" evidence="3">
    <location>
        <begin position="244"/>
        <end position="278"/>
    </location>
</feature>
<gene>
    <name evidence="5" type="ORF">Ahy_B04g071472</name>
</gene>
<sequence length="507" mass="57132">MASSPFHTFSQLLQPRTTFATTPTNNNNNNLSSCTTRPSNKLILTPTLSLSSNTQRNDLDFHDRTTRFHIKRHVHKITTLSSTNSKTQILRNLEKDAESFKTSSDFNHLLMALVIAQQHEVCLILFTKLQSFKVVPDGCTFSIVIRCHCERKDPDEAKKVLDTLLQNGFLPDEVTMNVLMSSLCKKGKVQKAREVFEVMREKGFKMSVQSHNCLLKGLCYVGRVEEALDLLNEMKNETPLLNPDVYSYTVVMDGLCKVGLSDEAMGLLNEAVRVGIVPNEVTFNTLIEGYSREGRPLEGVLVLELMKKKHGCVPGYVNYSTVLHGLLKWNEIPAAFKVYKEMVELGIEVDSRMMAKLARRLCRLSRRERGLLRDACQVFDKMREKGLVVDQRTLEVIFEALLWGEKFDEALEVLNDMVKLGYSPKAIAFDKVIQGFCAKGKLEEAVSILLFWLGNGGVPHKLSYEMLIKELNAQGRLICASILLGAAFKQGVVPSMDPLLCKCCEER</sequence>
<dbReference type="PANTHER" id="PTHR46128">
    <property type="entry name" value="MITOCHONDRIAL GROUP I INTRON SPLICING FACTOR CCM1"/>
    <property type="match status" value="1"/>
</dbReference>
<dbReference type="InterPro" id="IPR011990">
    <property type="entry name" value="TPR-like_helical_dom_sf"/>
</dbReference>
<dbReference type="Gramene" id="arahy.Tifrunner.gnm2.ann2.Ah14g355000.1">
    <property type="protein sequence ID" value="arahy.Tifrunner.gnm2.ann2.Ah14g355000.1-CDS-1"/>
    <property type="gene ID" value="arahy.Tifrunner.gnm2.ann2.Ah14g355000"/>
</dbReference>
<evidence type="ECO:0000313" key="6">
    <source>
        <dbReference type="Proteomes" id="UP000289738"/>
    </source>
</evidence>
<evidence type="ECO:0000256" key="3">
    <source>
        <dbReference type="PROSITE-ProRule" id="PRU00708"/>
    </source>
</evidence>
<evidence type="ECO:0000256" key="4">
    <source>
        <dbReference type="SAM" id="MobiDB-lite"/>
    </source>
</evidence>
<dbReference type="Gene3D" id="1.25.40.10">
    <property type="entry name" value="Tetratricopeptide repeat domain"/>
    <property type="match status" value="3"/>
</dbReference>
<dbReference type="Pfam" id="PF01535">
    <property type="entry name" value="PPR"/>
    <property type="match status" value="5"/>
</dbReference>
<evidence type="ECO:0000313" key="5">
    <source>
        <dbReference type="EMBL" id="RYR14778.1"/>
    </source>
</evidence>
<feature type="compositionally biased region" description="Low complexity" evidence="4">
    <location>
        <begin position="17"/>
        <end position="36"/>
    </location>
</feature>
<protein>
    <recommendedName>
        <fullName evidence="7">Pentacotripeptide-repeat region of PRORP domain-containing protein</fullName>
    </recommendedName>
</protein>
<feature type="region of interest" description="Disordered" evidence="4">
    <location>
        <begin position="1"/>
        <end position="36"/>
    </location>
</feature>
<dbReference type="SMR" id="A0A444ZKV5"/>
<comment type="similarity">
    <text evidence="1">Belongs to the PPR family. P subfamily.</text>
</comment>
<dbReference type="Proteomes" id="UP000289738">
    <property type="component" value="Chromosome B04"/>
</dbReference>
<dbReference type="EMBL" id="SDMP01000014">
    <property type="protein sequence ID" value="RYR14778.1"/>
    <property type="molecule type" value="Genomic_DNA"/>
</dbReference>
<evidence type="ECO:0008006" key="7">
    <source>
        <dbReference type="Google" id="ProtNLM"/>
    </source>
</evidence>
<feature type="repeat" description="PPR" evidence="3">
    <location>
        <begin position="279"/>
        <end position="314"/>
    </location>
</feature>
<dbReference type="InterPro" id="IPR050872">
    <property type="entry name" value="PPR_P_subfamily"/>
</dbReference>
<dbReference type="PANTHER" id="PTHR46128:SF288">
    <property type="entry name" value="PENTACOTRIPEPTIDE-REPEAT REGION OF PRORP DOMAIN-CONTAINING PROTEIN"/>
    <property type="match status" value="1"/>
</dbReference>
<keyword evidence="2" id="KW-0677">Repeat</keyword>
<dbReference type="STRING" id="3818.A0A444ZKV5"/>
<evidence type="ECO:0000256" key="1">
    <source>
        <dbReference type="ARBA" id="ARBA00007626"/>
    </source>
</evidence>
<dbReference type="Pfam" id="PF13041">
    <property type="entry name" value="PPR_2"/>
    <property type="match status" value="2"/>
</dbReference>
<proteinExistence type="inferred from homology"/>
<reference evidence="5 6" key="1">
    <citation type="submission" date="2019-01" db="EMBL/GenBank/DDBJ databases">
        <title>Sequencing of cultivated peanut Arachis hypogaea provides insights into genome evolution and oil improvement.</title>
        <authorList>
            <person name="Chen X."/>
        </authorList>
    </citation>
    <scope>NUCLEOTIDE SEQUENCE [LARGE SCALE GENOMIC DNA]</scope>
    <source>
        <strain evidence="6">cv. Fuhuasheng</strain>
        <tissue evidence="5">Leaves</tissue>
    </source>
</reference>